<accession>F4GLG7</accession>
<dbReference type="NCBIfam" id="TIGR00032">
    <property type="entry name" value="argG"/>
    <property type="match status" value="1"/>
</dbReference>
<dbReference type="OrthoDB" id="9801641at2"/>
<dbReference type="InterPro" id="IPR018223">
    <property type="entry name" value="Arginosuc_synth_CS"/>
</dbReference>
<evidence type="ECO:0000256" key="10">
    <source>
        <dbReference type="HAMAP-Rule" id="MF_00005"/>
    </source>
</evidence>
<feature type="binding site" evidence="10">
    <location>
        <position position="118"/>
    </location>
    <ligand>
        <name>L-aspartate</name>
        <dbReference type="ChEBI" id="CHEBI:29991"/>
    </ligand>
</feature>
<feature type="binding site" evidence="10">
    <location>
        <position position="126"/>
    </location>
    <ligand>
        <name>L-citrulline</name>
        <dbReference type="ChEBI" id="CHEBI:57743"/>
    </ligand>
</feature>
<dbReference type="InterPro" id="IPR023434">
    <property type="entry name" value="Arginosuc_synth_type_1_subfam"/>
</dbReference>
<evidence type="ECO:0000313" key="13">
    <source>
        <dbReference type="EMBL" id="AEC01937.1"/>
    </source>
</evidence>
<evidence type="ECO:0000256" key="6">
    <source>
        <dbReference type="ARBA" id="ARBA00022598"/>
    </source>
</evidence>
<dbReference type="GO" id="GO:0005737">
    <property type="term" value="C:cytoplasm"/>
    <property type="evidence" value="ECO:0007669"/>
    <property type="project" value="UniProtKB-SubCell"/>
</dbReference>
<evidence type="ECO:0000313" key="14">
    <source>
        <dbReference type="Proteomes" id="UP000007939"/>
    </source>
</evidence>
<keyword evidence="14" id="KW-1185">Reference proteome</keyword>
<dbReference type="InterPro" id="IPR001518">
    <property type="entry name" value="Arginosuc_synth"/>
</dbReference>
<dbReference type="GO" id="GO:0000050">
    <property type="term" value="P:urea cycle"/>
    <property type="evidence" value="ECO:0007669"/>
    <property type="project" value="TreeGrafter"/>
</dbReference>
<keyword evidence="10" id="KW-0963">Cytoplasm</keyword>
<reference evidence="14" key="1">
    <citation type="submission" date="2011-04" db="EMBL/GenBank/DDBJ databases">
        <title>The complete genome of Spirochaeta coccoides DSM 17374.</title>
        <authorList>
            <person name="Lucas S."/>
            <person name="Copeland A."/>
            <person name="Lapidus A."/>
            <person name="Bruce D."/>
            <person name="Goodwin L."/>
            <person name="Pitluck S."/>
            <person name="Peters L."/>
            <person name="Kyrpides N."/>
            <person name="Mavromatis K."/>
            <person name="Pagani I."/>
            <person name="Ivanova N."/>
            <person name="Ovchinnikova G."/>
            <person name="Lu M."/>
            <person name="Detter J.C."/>
            <person name="Tapia R."/>
            <person name="Han C."/>
            <person name="Land M."/>
            <person name="Hauser L."/>
            <person name="Markowitz V."/>
            <person name="Cheng J.-F."/>
            <person name="Hugenholtz P."/>
            <person name="Woyke T."/>
            <person name="Wu D."/>
            <person name="Spring S."/>
            <person name="Schroeder M."/>
            <person name="Brambilla E."/>
            <person name="Klenk H.-P."/>
            <person name="Eisen J.A."/>
        </authorList>
    </citation>
    <scope>NUCLEOTIDE SEQUENCE [LARGE SCALE GENOMIC DNA]</scope>
    <source>
        <strain evidence="14">ATCC BAA-1237 / DSM 17374 / SPN1</strain>
    </source>
</reference>
<evidence type="ECO:0000256" key="4">
    <source>
        <dbReference type="ARBA" id="ARBA00014810"/>
    </source>
</evidence>
<feature type="binding site" evidence="10">
    <location>
        <position position="123"/>
    </location>
    <ligand>
        <name>L-aspartate</name>
        <dbReference type="ChEBI" id="CHEBI:29991"/>
    </ligand>
</feature>
<feature type="binding site" evidence="10">
    <location>
        <position position="269"/>
    </location>
    <ligand>
        <name>L-citrulline</name>
        <dbReference type="ChEBI" id="CHEBI:57743"/>
    </ligand>
</feature>
<dbReference type="EMBL" id="CP002659">
    <property type="protein sequence ID" value="AEC01937.1"/>
    <property type="molecule type" value="Genomic_DNA"/>
</dbReference>
<evidence type="ECO:0000259" key="11">
    <source>
        <dbReference type="Pfam" id="PF00764"/>
    </source>
</evidence>
<dbReference type="Gene3D" id="3.40.50.620">
    <property type="entry name" value="HUPs"/>
    <property type="match status" value="1"/>
</dbReference>
<dbReference type="FunFam" id="3.40.50.620:FF:000019">
    <property type="entry name" value="Argininosuccinate synthase"/>
    <property type="match status" value="1"/>
</dbReference>
<dbReference type="SUPFAM" id="SSF52402">
    <property type="entry name" value="Adenine nucleotide alpha hydrolases-like"/>
    <property type="match status" value="1"/>
</dbReference>
<dbReference type="GO" id="GO:0000053">
    <property type="term" value="P:argininosuccinate metabolic process"/>
    <property type="evidence" value="ECO:0007669"/>
    <property type="project" value="TreeGrafter"/>
</dbReference>
<evidence type="ECO:0000256" key="9">
    <source>
        <dbReference type="ARBA" id="ARBA00022840"/>
    </source>
</evidence>
<dbReference type="GO" id="GO:0004055">
    <property type="term" value="F:argininosuccinate synthase activity"/>
    <property type="evidence" value="ECO:0007669"/>
    <property type="project" value="UniProtKB-UniRule"/>
</dbReference>
<evidence type="ECO:0000256" key="7">
    <source>
        <dbReference type="ARBA" id="ARBA00022605"/>
    </source>
</evidence>
<dbReference type="Gene3D" id="3.90.1260.10">
    <property type="entry name" value="Argininosuccinate synthetase, chain A, domain 2"/>
    <property type="match status" value="1"/>
</dbReference>
<organism evidence="13 14">
    <name type="scientific">Parasphaerochaeta coccoides (strain ATCC BAA-1237 / DSM 17374 / SPN1)</name>
    <name type="common">Sphaerochaeta coccoides</name>
    <dbReference type="NCBI Taxonomy" id="760011"/>
    <lineage>
        <taxon>Bacteria</taxon>
        <taxon>Pseudomonadati</taxon>
        <taxon>Spirochaetota</taxon>
        <taxon>Spirochaetia</taxon>
        <taxon>Spirochaetales</taxon>
        <taxon>Sphaerochaetaceae</taxon>
        <taxon>Parasphaerochaeta</taxon>
    </lineage>
</organism>
<feature type="binding site" evidence="10">
    <location>
        <position position="116"/>
    </location>
    <ligand>
        <name>ATP</name>
        <dbReference type="ChEBI" id="CHEBI:30616"/>
    </ligand>
</feature>
<dbReference type="PANTHER" id="PTHR11587">
    <property type="entry name" value="ARGININOSUCCINATE SYNTHASE"/>
    <property type="match status" value="1"/>
</dbReference>
<feature type="domain" description="Arginosuccinate synthase-like N-terminal" evidence="11">
    <location>
        <begin position="5"/>
        <end position="169"/>
    </location>
</feature>
<dbReference type="STRING" id="760011.Spico_0711"/>
<dbReference type="Pfam" id="PF20979">
    <property type="entry name" value="Arginosuc_syn_C"/>
    <property type="match status" value="1"/>
</dbReference>
<dbReference type="PROSITE" id="PS00564">
    <property type="entry name" value="ARGININOSUCCIN_SYN_1"/>
    <property type="match status" value="1"/>
</dbReference>
<keyword evidence="6 10" id="KW-0436">Ligase</keyword>
<evidence type="ECO:0000259" key="12">
    <source>
        <dbReference type="Pfam" id="PF20979"/>
    </source>
</evidence>
<comment type="similarity">
    <text evidence="10">Belongs to the argininosuccinate synthase family. Type 1 subfamily.</text>
</comment>
<dbReference type="GO" id="GO:0005524">
    <property type="term" value="F:ATP binding"/>
    <property type="evidence" value="ECO:0007669"/>
    <property type="project" value="UniProtKB-UniRule"/>
</dbReference>
<dbReference type="CDD" id="cd01999">
    <property type="entry name" value="ASS"/>
    <property type="match status" value="1"/>
</dbReference>
<feature type="binding site" evidence="10">
    <location>
        <position position="91"/>
    </location>
    <ligand>
        <name>L-citrulline</name>
        <dbReference type="ChEBI" id="CHEBI:57743"/>
    </ligand>
</feature>
<proteinExistence type="inferred from homology"/>
<dbReference type="Pfam" id="PF00764">
    <property type="entry name" value="Arginosuc_synth"/>
    <property type="match status" value="1"/>
</dbReference>
<dbReference type="NCBIfam" id="NF001770">
    <property type="entry name" value="PRK00509.1"/>
    <property type="match status" value="1"/>
</dbReference>
<dbReference type="SUPFAM" id="SSF69864">
    <property type="entry name" value="Argininosuccinate synthetase, C-terminal domain"/>
    <property type="match status" value="1"/>
</dbReference>
<reference evidence="13 14" key="2">
    <citation type="journal article" date="2012" name="Stand. Genomic Sci.">
        <title>Complete genome sequence of the termite hindgut bacterium Spirochaeta coccoides type strain (SPN1(T)), reclassification in the genus Sphaerochaeta as Sphaerochaeta coccoides comb. nov. and emendations of the family Spirochaetaceae and the genus Sphaerochaeta.</title>
        <authorList>
            <person name="Abt B."/>
            <person name="Han C."/>
            <person name="Scheuner C."/>
            <person name="Lu M."/>
            <person name="Lapidus A."/>
            <person name="Nolan M."/>
            <person name="Lucas S."/>
            <person name="Hammon N."/>
            <person name="Deshpande S."/>
            <person name="Cheng J.F."/>
            <person name="Tapia R."/>
            <person name="Goodwin L.A."/>
            <person name="Pitluck S."/>
            <person name="Liolios K."/>
            <person name="Pagani I."/>
            <person name="Ivanova N."/>
            <person name="Mavromatis K."/>
            <person name="Mikhailova N."/>
            <person name="Huntemann M."/>
            <person name="Pati A."/>
            <person name="Chen A."/>
            <person name="Palaniappan K."/>
            <person name="Land M."/>
            <person name="Hauser L."/>
            <person name="Brambilla E.M."/>
            <person name="Rohde M."/>
            <person name="Spring S."/>
            <person name="Gronow S."/>
            <person name="Goker M."/>
            <person name="Woyke T."/>
            <person name="Bristow J."/>
            <person name="Eisen J.A."/>
            <person name="Markowitz V."/>
            <person name="Hugenholtz P."/>
            <person name="Kyrpides N.C."/>
            <person name="Klenk H.P."/>
            <person name="Detter J.C."/>
        </authorList>
    </citation>
    <scope>NUCLEOTIDE SEQUENCE [LARGE SCALE GENOMIC DNA]</scope>
    <source>
        <strain evidence="14">ATCC BAA-1237 / DSM 17374 / SPN1</strain>
    </source>
</reference>
<dbReference type="KEGG" id="scc:Spico_0711"/>
<comment type="subunit">
    <text evidence="2 10">Homotetramer.</text>
</comment>
<evidence type="ECO:0000256" key="8">
    <source>
        <dbReference type="ARBA" id="ARBA00022741"/>
    </source>
</evidence>
<dbReference type="EC" id="6.3.4.5" evidence="3 10"/>
<dbReference type="eggNOG" id="COG0137">
    <property type="taxonomic scope" value="Bacteria"/>
</dbReference>
<comment type="catalytic activity">
    <reaction evidence="10">
        <text>L-citrulline + L-aspartate + ATP = 2-(N(omega)-L-arginino)succinate + AMP + diphosphate + H(+)</text>
        <dbReference type="Rhea" id="RHEA:10932"/>
        <dbReference type="ChEBI" id="CHEBI:15378"/>
        <dbReference type="ChEBI" id="CHEBI:29991"/>
        <dbReference type="ChEBI" id="CHEBI:30616"/>
        <dbReference type="ChEBI" id="CHEBI:33019"/>
        <dbReference type="ChEBI" id="CHEBI:57472"/>
        <dbReference type="ChEBI" id="CHEBI:57743"/>
        <dbReference type="ChEBI" id="CHEBI:456215"/>
        <dbReference type="EC" id="6.3.4.5"/>
    </reaction>
</comment>
<feature type="binding site" evidence="10">
    <location>
        <position position="35"/>
    </location>
    <ligand>
        <name>ATP</name>
        <dbReference type="ChEBI" id="CHEBI:30616"/>
    </ligand>
</feature>
<dbReference type="HOGENOM" id="CLU_032784_4_2_12"/>
<feature type="binding site" evidence="10">
    <location>
        <position position="188"/>
    </location>
    <ligand>
        <name>L-citrulline</name>
        <dbReference type="ChEBI" id="CHEBI:57743"/>
    </ligand>
</feature>
<evidence type="ECO:0000256" key="1">
    <source>
        <dbReference type="ARBA" id="ARBA00004967"/>
    </source>
</evidence>
<protein>
    <recommendedName>
        <fullName evidence="4 10">Argininosuccinate synthase</fullName>
        <ecNumber evidence="3 10">6.3.4.5</ecNumber>
    </recommendedName>
    <alternativeName>
        <fullName evidence="10">Citrulline--aspartate ligase</fullName>
    </alternativeName>
</protein>
<feature type="domain" description="Arginosuccinate synthase C-terminal" evidence="12">
    <location>
        <begin position="178"/>
        <end position="398"/>
    </location>
</feature>
<dbReference type="RefSeq" id="WP_013739333.1">
    <property type="nucleotide sequence ID" value="NC_015436.1"/>
</dbReference>
<name>F4GLG7_PARC1</name>
<dbReference type="AlphaFoldDB" id="F4GLG7"/>
<dbReference type="PANTHER" id="PTHR11587:SF2">
    <property type="entry name" value="ARGININOSUCCINATE SYNTHASE"/>
    <property type="match status" value="1"/>
</dbReference>
<feature type="binding site" evidence="10">
    <location>
        <position position="122"/>
    </location>
    <ligand>
        <name>L-aspartate</name>
        <dbReference type="ChEBI" id="CHEBI:29991"/>
    </ligand>
</feature>
<gene>
    <name evidence="10" type="primary">argG</name>
    <name evidence="13" type="ordered locus">Spico_0711</name>
</gene>
<keyword evidence="9 10" id="KW-0067">ATP-binding</keyword>
<feature type="binding site" evidence="10">
    <location>
        <position position="86"/>
    </location>
    <ligand>
        <name>L-citrulline</name>
        <dbReference type="ChEBI" id="CHEBI:57743"/>
    </ligand>
</feature>
<dbReference type="FunFam" id="3.90.1260.10:FF:000003">
    <property type="entry name" value="Argininosuccinate synthase"/>
    <property type="match status" value="1"/>
</dbReference>
<dbReference type="GO" id="GO:0006526">
    <property type="term" value="P:L-arginine biosynthetic process"/>
    <property type="evidence" value="ECO:0007669"/>
    <property type="project" value="UniProtKB-UniRule"/>
</dbReference>
<dbReference type="Proteomes" id="UP000007939">
    <property type="component" value="Chromosome"/>
</dbReference>
<evidence type="ECO:0000256" key="5">
    <source>
        <dbReference type="ARBA" id="ARBA00022571"/>
    </source>
</evidence>
<dbReference type="InterPro" id="IPR048268">
    <property type="entry name" value="Arginosuc_syn_C"/>
</dbReference>
<evidence type="ECO:0000256" key="3">
    <source>
        <dbReference type="ARBA" id="ARBA00012286"/>
    </source>
</evidence>
<keyword evidence="5 10" id="KW-0055">Arginine biosynthesis</keyword>
<dbReference type="InterPro" id="IPR024074">
    <property type="entry name" value="AS_cat/multimer_dom_body"/>
</dbReference>
<sequence>MSKEKVILAYSGGLDTSVILKWLANKGYEVIAYVADVGQNEDYKAIEKKAFATGASKVYIEDLRKELVTDYVFPALKANAVYENLYMLGTSLARPIIAKRHMEIAKKENTNIVAHGATGKGNDQVRFEFGYRMHMPDVRIISPWKDPEWLGTFVGRSDMIAYAEKHGIPIKASLKKPYSEDENLIHISHEAGILEDASLRCPEDVFSLTLSPKEAPDSETVLAINFKDGIPVKVTNETDGTVVTDPLEMVLYLNKVGHDNAIGRVDMVENRYIGIKSRGVYETPGCTILWHAHRLLEGLTMDKEVMHLRDTLSPKYAELIYNGLWHAPEFDVLTAAFDKSQEYVTGTSRVALYKGNMISAGVTSPFSLYNEELGSMEVKGGYEPVDCKGFININSIRLVASAQREAKQKPENK</sequence>
<dbReference type="InterPro" id="IPR014729">
    <property type="entry name" value="Rossmann-like_a/b/a_fold"/>
</dbReference>
<comment type="pathway">
    <text evidence="1 10">Amino-acid biosynthesis; L-arginine biosynthesis; L-arginine from L-ornithine and carbamoyl phosphate: step 2/3.</text>
</comment>
<evidence type="ECO:0000256" key="2">
    <source>
        <dbReference type="ARBA" id="ARBA00011881"/>
    </source>
</evidence>
<feature type="binding site" evidence="10">
    <location>
        <position position="122"/>
    </location>
    <ligand>
        <name>L-citrulline</name>
        <dbReference type="ChEBI" id="CHEBI:57743"/>
    </ligand>
</feature>
<comment type="subcellular location">
    <subcellularLocation>
        <location evidence="10">Cytoplasm</location>
    </subcellularLocation>
</comment>
<dbReference type="InterPro" id="IPR048267">
    <property type="entry name" value="Arginosuc_syn_N"/>
</dbReference>
<feature type="binding site" evidence="10">
    <location>
        <position position="281"/>
    </location>
    <ligand>
        <name>L-citrulline</name>
        <dbReference type="ChEBI" id="CHEBI:57743"/>
    </ligand>
</feature>
<dbReference type="PROSITE" id="PS00565">
    <property type="entry name" value="ARGININOSUCCIN_SYN_2"/>
    <property type="match status" value="1"/>
</dbReference>
<feature type="binding site" evidence="10">
    <location>
        <begin position="9"/>
        <end position="17"/>
    </location>
    <ligand>
        <name>ATP</name>
        <dbReference type="ChEBI" id="CHEBI:30616"/>
    </ligand>
</feature>
<dbReference type="UniPathway" id="UPA00068">
    <property type="reaction ID" value="UER00113"/>
</dbReference>
<keyword evidence="7 10" id="KW-0028">Amino-acid biosynthesis</keyword>
<keyword evidence="8 10" id="KW-0547">Nucleotide-binding</keyword>
<dbReference type="HAMAP" id="MF_00005">
    <property type="entry name" value="Arg_succ_synth_type1"/>
    <property type="match status" value="1"/>
</dbReference>
<feature type="binding site" evidence="10">
    <location>
        <position position="179"/>
    </location>
    <ligand>
        <name>L-citrulline</name>
        <dbReference type="ChEBI" id="CHEBI:57743"/>
    </ligand>
</feature>